<accession>A0A2K0SUT2</accession>
<sequence>MMDEAMGVTAEINRALDKEAYRMNDVTGSLEIKFLKMIPVD</sequence>
<gene>
    <name evidence="1" type="ORF">TGAMA5MH_11070</name>
</gene>
<protein>
    <submittedName>
        <fullName evidence="1">Uncharacterized protein</fullName>
    </submittedName>
</protein>
<comment type="caution">
    <text evidence="1">The sequence shown here is derived from an EMBL/GenBank/DDBJ whole genome shotgun (WGS) entry which is preliminary data.</text>
</comment>
<organism evidence="1 2">
    <name type="scientific">Trichoderma gamsii</name>
    <dbReference type="NCBI Taxonomy" id="398673"/>
    <lineage>
        <taxon>Eukaryota</taxon>
        <taxon>Fungi</taxon>
        <taxon>Dikarya</taxon>
        <taxon>Ascomycota</taxon>
        <taxon>Pezizomycotina</taxon>
        <taxon>Sordariomycetes</taxon>
        <taxon>Hypocreomycetidae</taxon>
        <taxon>Hypocreales</taxon>
        <taxon>Hypocreaceae</taxon>
        <taxon>Trichoderma</taxon>
    </lineage>
</organism>
<evidence type="ECO:0000313" key="1">
    <source>
        <dbReference type="EMBL" id="PNP37030.1"/>
    </source>
</evidence>
<dbReference type="OrthoDB" id="506431at2759"/>
<name>A0A2K0SUT2_9HYPO</name>
<reference evidence="1 2" key="1">
    <citation type="submission" date="2017-02" db="EMBL/GenBank/DDBJ databases">
        <title>Genomes of Trichoderma spp. with biocontrol activity.</title>
        <authorList>
            <person name="Gardiner D."/>
            <person name="Kazan K."/>
            <person name="Vos C."/>
            <person name="Harvey P."/>
        </authorList>
    </citation>
    <scope>NUCLEOTIDE SEQUENCE [LARGE SCALE GENOMIC DNA]</scope>
    <source>
        <strain evidence="1 2">A5MH</strain>
    </source>
</reference>
<dbReference type="EMBL" id="MTYH01000219">
    <property type="protein sequence ID" value="PNP37030.1"/>
    <property type="molecule type" value="Genomic_DNA"/>
</dbReference>
<dbReference type="AlphaFoldDB" id="A0A2K0SUT2"/>
<proteinExistence type="predicted"/>
<evidence type="ECO:0000313" key="2">
    <source>
        <dbReference type="Proteomes" id="UP000236546"/>
    </source>
</evidence>
<dbReference type="Proteomes" id="UP000236546">
    <property type="component" value="Unassembled WGS sequence"/>
</dbReference>